<dbReference type="InterPro" id="IPR011990">
    <property type="entry name" value="TPR-like_helical_dom_sf"/>
</dbReference>
<organism evidence="8 9">
    <name type="scientific">Tritrichomonas foetus</name>
    <dbReference type="NCBI Taxonomy" id="1144522"/>
    <lineage>
        <taxon>Eukaryota</taxon>
        <taxon>Metamonada</taxon>
        <taxon>Parabasalia</taxon>
        <taxon>Tritrichomonadida</taxon>
        <taxon>Tritrichomonadidae</taxon>
        <taxon>Tritrichomonas</taxon>
    </lineage>
</organism>
<dbReference type="Pfam" id="PF13432">
    <property type="entry name" value="TPR_16"/>
    <property type="match status" value="2"/>
</dbReference>
<name>A0A1J4KM67_9EUKA</name>
<dbReference type="VEuPathDB" id="TrichDB:TRFO_19688"/>
<dbReference type="AlphaFoldDB" id="A0A1J4KM67"/>
<evidence type="ECO:0000313" key="8">
    <source>
        <dbReference type="EMBL" id="OHT10892.1"/>
    </source>
</evidence>
<dbReference type="GO" id="GO:0035735">
    <property type="term" value="P:intraciliary transport involved in cilium assembly"/>
    <property type="evidence" value="ECO:0007669"/>
    <property type="project" value="TreeGrafter"/>
</dbReference>
<dbReference type="InterPro" id="IPR019734">
    <property type="entry name" value="TPR_rpt"/>
</dbReference>
<dbReference type="PROSITE" id="PS50005">
    <property type="entry name" value="TPR"/>
    <property type="match status" value="2"/>
</dbReference>
<dbReference type="GO" id="GO:0030992">
    <property type="term" value="C:intraciliary transport particle B"/>
    <property type="evidence" value="ECO:0007669"/>
    <property type="project" value="TreeGrafter"/>
</dbReference>
<dbReference type="PANTHER" id="PTHR14781">
    <property type="entry name" value="INTRAFLAGELLAR TRANSPORT PROTEIN 56"/>
    <property type="match status" value="1"/>
</dbReference>
<keyword evidence="4" id="KW-0677">Repeat</keyword>
<feature type="repeat" description="TPR" evidence="7">
    <location>
        <begin position="61"/>
        <end position="94"/>
    </location>
</feature>
<dbReference type="OrthoDB" id="95390at2759"/>
<evidence type="ECO:0000256" key="1">
    <source>
        <dbReference type="ARBA" id="ARBA00004138"/>
    </source>
</evidence>
<sequence length="560" mass="64379">MIVGSKKKKTAPVQQEKTPDVKTVIETNEQYIFKYIENRDYSGAATFIEFLRDELQVQYTKEIALWHGYALFHLGQYSDAIEIYEKLQVEDPNDQFLNLYLSSCHFYNQDFDKAHEYAQKGPDCDLKTRLIFHISQQRHDEEQLFQAHSQMIGTLENQLSLAAIHYTRSNFQDAIDIYQKLLMMHPDFLALHVYIAMCQFKMDMFQESNDTVDQYLAVNSDSAISLNLKACDYLHLFGPEIAESQLLQIRKFSSSSYEFVDALIRHNEIIFHNGEDAFSVLPKLVESLPETRFNLAVLYLRENNPQEAFNLLQEVEPIDIKESILKATVSVAMGQVAFEPNLIEEANVTYAEVGQMDIVKDTVPGRQCLASSKFIVGDFAEALRVLQTIEDAIGDTDEFCYNKGMALAVLGRYAEAEKYFLQVNNETYKKEIFYVSWLCRCYIKNKKPDKAWELYVDATPTEDAKTLLQIISTECFTAGQYFYSMKAYDVLAQFDMDQTNKDGMIASAVGVFRAILAQRESPEKIIDVLTTLNNEPSAEQTLQTIQDYVENSDDFNIVEY</sequence>
<comment type="similarity">
    <text evidence="2">Belongs to the IFT56 family.</text>
</comment>
<comment type="subcellular location">
    <subcellularLocation>
        <location evidence="1">Cell projection</location>
        <location evidence="1">Cilium</location>
    </subcellularLocation>
</comment>
<dbReference type="SUPFAM" id="SSF48452">
    <property type="entry name" value="TPR-like"/>
    <property type="match status" value="3"/>
</dbReference>
<dbReference type="RefSeq" id="XP_068364028.1">
    <property type="nucleotide sequence ID" value="XM_068500942.1"/>
</dbReference>
<feature type="repeat" description="TPR" evidence="7">
    <location>
        <begin position="155"/>
        <end position="188"/>
    </location>
</feature>
<dbReference type="GO" id="GO:0036064">
    <property type="term" value="C:ciliary basal body"/>
    <property type="evidence" value="ECO:0007669"/>
    <property type="project" value="TreeGrafter"/>
</dbReference>
<protein>
    <recommendedName>
        <fullName evidence="3">Intraflagellar transport protein 56</fullName>
    </recommendedName>
</protein>
<proteinExistence type="inferred from homology"/>
<evidence type="ECO:0000256" key="4">
    <source>
        <dbReference type="ARBA" id="ARBA00022737"/>
    </source>
</evidence>
<evidence type="ECO:0000256" key="3">
    <source>
        <dbReference type="ARBA" id="ARBA00019387"/>
    </source>
</evidence>
<accession>A0A1J4KM67</accession>
<dbReference type="Proteomes" id="UP000179807">
    <property type="component" value="Unassembled WGS sequence"/>
</dbReference>
<dbReference type="PANTHER" id="PTHR14781:SF0">
    <property type="entry name" value="INTRAFLAGELLAR TRANSPORT PROTEIN 56"/>
    <property type="match status" value="1"/>
</dbReference>
<evidence type="ECO:0000256" key="2">
    <source>
        <dbReference type="ARBA" id="ARBA00007834"/>
    </source>
</evidence>
<dbReference type="SMART" id="SM00028">
    <property type="entry name" value="TPR"/>
    <property type="match status" value="4"/>
</dbReference>
<gene>
    <name evidence="8" type="ORF">TRFO_19688</name>
</gene>
<dbReference type="EMBL" id="MLAK01000599">
    <property type="protein sequence ID" value="OHT10892.1"/>
    <property type="molecule type" value="Genomic_DNA"/>
</dbReference>
<dbReference type="GO" id="GO:0035720">
    <property type="term" value="P:intraciliary anterograde transport"/>
    <property type="evidence" value="ECO:0007669"/>
    <property type="project" value="TreeGrafter"/>
</dbReference>
<evidence type="ECO:0000256" key="6">
    <source>
        <dbReference type="ARBA" id="ARBA00023273"/>
    </source>
</evidence>
<dbReference type="GO" id="GO:0120170">
    <property type="term" value="F:intraciliary transport particle B binding"/>
    <property type="evidence" value="ECO:0007669"/>
    <property type="project" value="TreeGrafter"/>
</dbReference>
<reference evidence="8" key="1">
    <citation type="submission" date="2016-10" db="EMBL/GenBank/DDBJ databases">
        <authorList>
            <person name="Benchimol M."/>
            <person name="Almeida L.G."/>
            <person name="Vasconcelos A.T."/>
            <person name="Perreira-Neves A."/>
            <person name="Rosa I.A."/>
            <person name="Tasca T."/>
            <person name="Bogo M.R."/>
            <person name="de Souza W."/>
        </authorList>
    </citation>
    <scope>NUCLEOTIDE SEQUENCE [LARGE SCALE GENOMIC DNA]</scope>
    <source>
        <strain evidence="8">K</strain>
    </source>
</reference>
<keyword evidence="6" id="KW-0966">Cell projection</keyword>
<evidence type="ECO:0000256" key="7">
    <source>
        <dbReference type="PROSITE-ProRule" id="PRU00339"/>
    </source>
</evidence>
<dbReference type="GO" id="GO:0097546">
    <property type="term" value="C:ciliary base"/>
    <property type="evidence" value="ECO:0007669"/>
    <property type="project" value="TreeGrafter"/>
</dbReference>
<keyword evidence="5 7" id="KW-0802">TPR repeat</keyword>
<dbReference type="GeneID" id="94835646"/>
<dbReference type="Gene3D" id="1.25.40.10">
    <property type="entry name" value="Tetratricopeptide repeat domain"/>
    <property type="match status" value="3"/>
</dbReference>
<comment type="caution">
    <text evidence="8">The sequence shown here is derived from an EMBL/GenBank/DDBJ whole genome shotgun (WGS) entry which is preliminary data.</text>
</comment>
<keyword evidence="9" id="KW-1185">Reference proteome</keyword>
<dbReference type="InterPro" id="IPR030511">
    <property type="entry name" value="TTC26"/>
</dbReference>
<evidence type="ECO:0000313" key="9">
    <source>
        <dbReference type="Proteomes" id="UP000179807"/>
    </source>
</evidence>
<evidence type="ECO:0000256" key="5">
    <source>
        <dbReference type="ARBA" id="ARBA00022803"/>
    </source>
</evidence>